<accession>A0AAN6TB27</accession>
<comment type="caution">
    <text evidence="2">The sequence shown here is derived from an EMBL/GenBank/DDBJ whole genome shotgun (WGS) entry which is preliminary data.</text>
</comment>
<proteinExistence type="predicted"/>
<dbReference type="Proteomes" id="UP001302812">
    <property type="component" value="Unassembled WGS sequence"/>
</dbReference>
<organism evidence="2 3">
    <name type="scientific">Canariomyces notabilis</name>
    <dbReference type="NCBI Taxonomy" id="2074819"/>
    <lineage>
        <taxon>Eukaryota</taxon>
        <taxon>Fungi</taxon>
        <taxon>Dikarya</taxon>
        <taxon>Ascomycota</taxon>
        <taxon>Pezizomycotina</taxon>
        <taxon>Sordariomycetes</taxon>
        <taxon>Sordariomycetidae</taxon>
        <taxon>Sordariales</taxon>
        <taxon>Chaetomiaceae</taxon>
        <taxon>Canariomyces</taxon>
    </lineage>
</organism>
<dbReference type="RefSeq" id="XP_064668477.1">
    <property type="nucleotide sequence ID" value="XM_064815540.1"/>
</dbReference>
<dbReference type="GeneID" id="89939665"/>
<sequence>MDQADATSHTGSTDTSEQVVLADFQGLEIDTRLFNDVHFGRAARLVPSCDVWAPFPRLPAELRLKIWMHFLRRHRMIEVSLYPPDDDDASTYPDDPGRLADLIKSRYYRERNSLGNLVSGRRYKILIDDNGFAASLNPLLWVNAESRQTALDFYRIHLPFPGLDGKQLLYLNPEFDVVSVQEVFVLRGNRYTSRAGAITIDFLCDIRAYDPRHKGLANLILPGSSTHSLFDHEDYWCFNYEIRDRPRIEPFTLDLIHPVAVTSFSAILRSGLRSVVCNIPFRSPEGTRDFTFSPPGDLAIHPHFAWTHPLRRRGIPVGAFDWFETDPRPGVEMDNFMVNFTENPYLIASSWKKLEEQFGIRERANDDGFHLYISPTLRWELEDEEPENRVLFRTLKLCKWSRAALLRHLGWEAKVWAEQYPHIGEASDNPGPFISPGRSGTMGDATNSGTLDTVPRTAIGMWLFPVEAFNETNVRYAQDNGIGSKRSTIFDLSAIRPALYLFELGD</sequence>
<dbReference type="Pfam" id="PF20150">
    <property type="entry name" value="2EXR"/>
    <property type="match status" value="1"/>
</dbReference>
<feature type="domain" description="2EXR" evidence="1">
    <location>
        <begin position="54"/>
        <end position="178"/>
    </location>
</feature>
<reference evidence="2" key="2">
    <citation type="submission" date="2023-05" db="EMBL/GenBank/DDBJ databases">
        <authorList>
            <consortium name="Lawrence Berkeley National Laboratory"/>
            <person name="Steindorff A."/>
            <person name="Hensen N."/>
            <person name="Bonometti L."/>
            <person name="Westerberg I."/>
            <person name="Brannstrom I.O."/>
            <person name="Guillou S."/>
            <person name="Cros-Aarteil S."/>
            <person name="Calhoun S."/>
            <person name="Haridas S."/>
            <person name="Kuo A."/>
            <person name="Mondo S."/>
            <person name="Pangilinan J."/>
            <person name="Riley R."/>
            <person name="Labutti K."/>
            <person name="Andreopoulos B."/>
            <person name="Lipzen A."/>
            <person name="Chen C."/>
            <person name="Yanf M."/>
            <person name="Daum C."/>
            <person name="Ng V."/>
            <person name="Clum A."/>
            <person name="Ohm R."/>
            <person name="Martin F."/>
            <person name="Silar P."/>
            <person name="Natvig D."/>
            <person name="Lalanne C."/>
            <person name="Gautier V."/>
            <person name="Ament-Velasquez S.L."/>
            <person name="Kruys A."/>
            <person name="Hutchinson M.I."/>
            <person name="Powell A.J."/>
            <person name="Barry K."/>
            <person name="Miller A.N."/>
            <person name="Grigoriev I.V."/>
            <person name="Debuchy R."/>
            <person name="Gladieux P."/>
            <person name="Thoren M.H."/>
            <person name="Johannesson H."/>
        </authorList>
    </citation>
    <scope>NUCLEOTIDE SEQUENCE</scope>
    <source>
        <strain evidence="2">CBS 508.74</strain>
    </source>
</reference>
<dbReference type="InterPro" id="IPR045518">
    <property type="entry name" value="2EXR"/>
</dbReference>
<dbReference type="PANTHER" id="PTHR35910">
    <property type="entry name" value="2EXR DOMAIN-CONTAINING PROTEIN"/>
    <property type="match status" value="1"/>
</dbReference>
<protein>
    <recommendedName>
        <fullName evidence="1">2EXR domain-containing protein</fullName>
    </recommendedName>
</protein>
<keyword evidence="3" id="KW-1185">Reference proteome</keyword>
<evidence type="ECO:0000259" key="1">
    <source>
        <dbReference type="Pfam" id="PF20150"/>
    </source>
</evidence>
<dbReference type="PANTHER" id="PTHR35910:SF1">
    <property type="entry name" value="2EXR DOMAIN-CONTAINING PROTEIN"/>
    <property type="match status" value="1"/>
</dbReference>
<reference evidence="2" key="1">
    <citation type="journal article" date="2023" name="Mol. Phylogenet. Evol.">
        <title>Genome-scale phylogeny and comparative genomics of the fungal order Sordariales.</title>
        <authorList>
            <person name="Hensen N."/>
            <person name="Bonometti L."/>
            <person name="Westerberg I."/>
            <person name="Brannstrom I.O."/>
            <person name="Guillou S."/>
            <person name="Cros-Aarteil S."/>
            <person name="Calhoun S."/>
            <person name="Haridas S."/>
            <person name="Kuo A."/>
            <person name="Mondo S."/>
            <person name="Pangilinan J."/>
            <person name="Riley R."/>
            <person name="LaButti K."/>
            <person name="Andreopoulos B."/>
            <person name="Lipzen A."/>
            <person name="Chen C."/>
            <person name="Yan M."/>
            <person name="Daum C."/>
            <person name="Ng V."/>
            <person name="Clum A."/>
            <person name="Steindorff A."/>
            <person name="Ohm R.A."/>
            <person name="Martin F."/>
            <person name="Silar P."/>
            <person name="Natvig D.O."/>
            <person name="Lalanne C."/>
            <person name="Gautier V."/>
            <person name="Ament-Velasquez S.L."/>
            <person name="Kruys A."/>
            <person name="Hutchinson M.I."/>
            <person name="Powell A.J."/>
            <person name="Barry K."/>
            <person name="Miller A.N."/>
            <person name="Grigoriev I.V."/>
            <person name="Debuchy R."/>
            <person name="Gladieux P."/>
            <person name="Hiltunen Thoren M."/>
            <person name="Johannesson H."/>
        </authorList>
    </citation>
    <scope>NUCLEOTIDE SEQUENCE</scope>
    <source>
        <strain evidence="2">CBS 508.74</strain>
    </source>
</reference>
<gene>
    <name evidence="2" type="ORF">N656DRAFT_781217</name>
</gene>
<dbReference type="EMBL" id="MU853348">
    <property type="protein sequence ID" value="KAK4110907.1"/>
    <property type="molecule type" value="Genomic_DNA"/>
</dbReference>
<evidence type="ECO:0000313" key="2">
    <source>
        <dbReference type="EMBL" id="KAK4110907.1"/>
    </source>
</evidence>
<dbReference type="AlphaFoldDB" id="A0AAN6TB27"/>
<name>A0AAN6TB27_9PEZI</name>
<evidence type="ECO:0000313" key="3">
    <source>
        <dbReference type="Proteomes" id="UP001302812"/>
    </source>
</evidence>